<dbReference type="EMBL" id="JANBUJ010002634">
    <property type="protein sequence ID" value="KAJ2763751.1"/>
    <property type="molecule type" value="Genomic_DNA"/>
</dbReference>
<name>A0ACC1JMZ9_9FUNG</name>
<organism evidence="1 2">
    <name type="scientific">Coemansia nantahalensis</name>
    <dbReference type="NCBI Taxonomy" id="2789366"/>
    <lineage>
        <taxon>Eukaryota</taxon>
        <taxon>Fungi</taxon>
        <taxon>Fungi incertae sedis</taxon>
        <taxon>Zoopagomycota</taxon>
        <taxon>Kickxellomycotina</taxon>
        <taxon>Kickxellomycetes</taxon>
        <taxon>Kickxellales</taxon>
        <taxon>Kickxellaceae</taxon>
        <taxon>Coemansia</taxon>
    </lineage>
</organism>
<sequence length="153" mass="15571">GGEAGDVAGHGADRQGGGGVGAGVRVHLLRSGGGVLFPDRVPAAAADPACAAAGGAPAVDSGQRARRRDGQGGAHADRGRDRGPVPGPPVGGRRPHSLLGLPRHPGPRPLRAPPRLRARVPHALHRPLAHHKRNLPDVSHAGCHRRCAARGRV</sequence>
<feature type="non-terminal residue" evidence="1">
    <location>
        <position position="153"/>
    </location>
</feature>
<evidence type="ECO:0000313" key="1">
    <source>
        <dbReference type="EMBL" id="KAJ2763751.1"/>
    </source>
</evidence>
<comment type="caution">
    <text evidence="1">The sequence shown here is derived from an EMBL/GenBank/DDBJ whole genome shotgun (WGS) entry which is preliminary data.</text>
</comment>
<gene>
    <name evidence="1" type="ORF">IWQ57_005457</name>
</gene>
<dbReference type="Proteomes" id="UP001140234">
    <property type="component" value="Unassembled WGS sequence"/>
</dbReference>
<feature type="non-terminal residue" evidence="1">
    <location>
        <position position="1"/>
    </location>
</feature>
<evidence type="ECO:0000313" key="2">
    <source>
        <dbReference type="Proteomes" id="UP001140234"/>
    </source>
</evidence>
<proteinExistence type="predicted"/>
<reference evidence="1" key="1">
    <citation type="submission" date="2022-07" db="EMBL/GenBank/DDBJ databases">
        <title>Phylogenomic reconstructions and comparative analyses of Kickxellomycotina fungi.</title>
        <authorList>
            <person name="Reynolds N.K."/>
            <person name="Stajich J.E."/>
            <person name="Barry K."/>
            <person name="Grigoriev I.V."/>
            <person name="Crous P."/>
            <person name="Smith M.E."/>
        </authorList>
    </citation>
    <scope>NUCLEOTIDE SEQUENCE</scope>
    <source>
        <strain evidence="1">CBS 109366</strain>
    </source>
</reference>
<keyword evidence="2" id="KW-1185">Reference proteome</keyword>
<accession>A0ACC1JMZ9</accession>
<protein>
    <submittedName>
        <fullName evidence="1">Uncharacterized protein</fullName>
    </submittedName>
</protein>